<comment type="caution">
    <text evidence="7">The sequence shown here is derived from an EMBL/GenBank/DDBJ whole genome shotgun (WGS) entry which is preliminary data.</text>
</comment>
<keyword evidence="8" id="KW-1185">Reference proteome</keyword>
<protein>
    <recommendedName>
        <fullName evidence="9">EF-hand domain-containing protein</fullName>
    </recommendedName>
</protein>
<proteinExistence type="predicted"/>
<reference evidence="7" key="1">
    <citation type="submission" date="2022-02" db="EMBL/GenBank/DDBJ databases">
        <authorList>
            <person name="Henning P.M."/>
            <person name="McCubbin A.G."/>
            <person name="Shore J.S."/>
        </authorList>
    </citation>
    <scope>NUCLEOTIDE SEQUENCE</scope>
    <source>
        <strain evidence="7">F60SS</strain>
        <tissue evidence="7">Leaves</tissue>
    </source>
</reference>
<dbReference type="PANTHER" id="PTHR46212:SF3">
    <property type="entry name" value="GH27120P"/>
    <property type="match status" value="1"/>
</dbReference>
<keyword evidence="4" id="KW-0677">Repeat</keyword>
<keyword evidence="5" id="KW-0106">Calcium</keyword>
<reference evidence="7" key="2">
    <citation type="journal article" date="2023" name="Plants (Basel)">
        <title>Annotation of the Turnera subulata (Passifloraceae) Draft Genome Reveals the S-Locus Evolved after the Divergence of Turneroideae from Passifloroideae in a Stepwise Manner.</title>
        <authorList>
            <person name="Henning P.M."/>
            <person name="Roalson E.H."/>
            <person name="Mir W."/>
            <person name="McCubbin A.G."/>
            <person name="Shore J.S."/>
        </authorList>
    </citation>
    <scope>NUCLEOTIDE SEQUENCE</scope>
    <source>
        <strain evidence="7">F60SS</strain>
    </source>
</reference>
<evidence type="ECO:0000256" key="2">
    <source>
        <dbReference type="ARBA" id="ARBA00022490"/>
    </source>
</evidence>
<dbReference type="InterPro" id="IPR051426">
    <property type="entry name" value="Peflin/Sorcin_CaBP"/>
</dbReference>
<dbReference type="AlphaFoldDB" id="A0A9Q0FDW2"/>
<dbReference type="OrthoDB" id="186625at2759"/>
<evidence type="ECO:0000256" key="6">
    <source>
        <dbReference type="SAM" id="MobiDB-lite"/>
    </source>
</evidence>
<name>A0A9Q0FDW2_9ROSI</name>
<dbReference type="InterPro" id="IPR011992">
    <property type="entry name" value="EF-hand-dom_pair"/>
</dbReference>
<feature type="non-terminal residue" evidence="7">
    <location>
        <position position="1"/>
    </location>
</feature>
<evidence type="ECO:0000256" key="3">
    <source>
        <dbReference type="ARBA" id="ARBA00022723"/>
    </source>
</evidence>
<dbReference type="PANTHER" id="PTHR46212">
    <property type="entry name" value="PEFLIN"/>
    <property type="match status" value="1"/>
</dbReference>
<gene>
    <name evidence="7" type="ORF">Tsubulata_020738</name>
</gene>
<evidence type="ECO:0000313" key="8">
    <source>
        <dbReference type="Proteomes" id="UP001141552"/>
    </source>
</evidence>
<keyword evidence="3" id="KW-0479">Metal-binding</keyword>
<organism evidence="7 8">
    <name type="scientific">Turnera subulata</name>
    <dbReference type="NCBI Taxonomy" id="218843"/>
    <lineage>
        <taxon>Eukaryota</taxon>
        <taxon>Viridiplantae</taxon>
        <taxon>Streptophyta</taxon>
        <taxon>Embryophyta</taxon>
        <taxon>Tracheophyta</taxon>
        <taxon>Spermatophyta</taxon>
        <taxon>Magnoliopsida</taxon>
        <taxon>eudicotyledons</taxon>
        <taxon>Gunneridae</taxon>
        <taxon>Pentapetalae</taxon>
        <taxon>rosids</taxon>
        <taxon>fabids</taxon>
        <taxon>Malpighiales</taxon>
        <taxon>Passifloraceae</taxon>
        <taxon>Turnera</taxon>
    </lineage>
</organism>
<evidence type="ECO:0000256" key="5">
    <source>
        <dbReference type="ARBA" id="ARBA00022837"/>
    </source>
</evidence>
<sequence length="174" mass="19977">QKKTKLKKEEEQNKKMLSQQTPISTKRMEGRRGVLREWFERVDSEKTGNITATQLQVQPAFSDLERGRGYLTADDVHEGLVKIGFSLDSPAYYTVCESFDQKKDGTFRLDDFISLCIFVQSAQNLFNSFDTARQGRITLDLNQFLPIVEYDINKEAIAFPLFTGPNPMYSIRSC</sequence>
<dbReference type="EMBL" id="JAKUCV010005818">
    <property type="protein sequence ID" value="KAJ4829729.1"/>
    <property type="molecule type" value="Genomic_DNA"/>
</dbReference>
<comment type="subcellular location">
    <subcellularLocation>
        <location evidence="1">Cytoplasm</location>
    </subcellularLocation>
</comment>
<keyword evidence="2" id="KW-0963">Cytoplasm</keyword>
<accession>A0A9Q0FDW2</accession>
<dbReference type="Proteomes" id="UP001141552">
    <property type="component" value="Unassembled WGS sequence"/>
</dbReference>
<dbReference type="SUPFAM" id="SSF47473">
    <property type="entry name" value="EF-hand"/>
    <property type="match status" value="1"/>
</dbReference>
<evidence type="ECO:0008006" key="9">
    <source>
        <dbReference type="Google" id="ProtNLM"/>
    </source>
</evidence>
<dbReference type="GO" id="GO:0005737">
    <property type="term" value="C:cytoplasm"/>
    <property type="evidence" value="ECO:0007669"/>
    <property type="project" value="UniProtKB-SubCell"/>
</dbReference>
<dbReference type="Gene3D" id="1.10.238.10">
    <property type="entry name" value="EF-hand"/>
    <property type="match status" value="1"/>
</dbReference>
<evidence type="ECO:0000313" key="7">
    <source>
        <dbReference type="EMBL" id="KAJ4829729.1"/>
    </source>
</evidence>
<feature type="region of interest" description="Disordered" evidence="6">
    <location>
        <begin position="1"/>
        <end position="28"/>
    </location>
</feature>
<dbReference type="GO" id="GO:0046872">
    <property type="term" value="F:metal ion binding"/>
    <property type="evidence" value="ECO:0007669"/>
    <property type="project" value="UniProtKB-KW"/>
</dbReference>
<evidence type="ECO:0000256" key="1">
    <source>
        <dbReference type="ARBA" id="ARBA00004496"/>
    </source>
</evidence>
<evidence type="ECO:0000256" key="4">
    <source>
        <dbReference type="ARBA" id="ARBA00022737"/>
    </source>
</evidence>